<dbReference type="EMBL" id="JAHLFT010000096">
    <property type="protein sequence ID" value="MBU3828966.1"/>
    <property type="molecule type" value="Genomic_DNA"/>
</dbReference>
<reference evidence="1" key="2">
    <citation type="submission" date="2021-04" db="EMBL/GenBank/DDBJ databases">
        <authorList>
            <person name="Gilroy R."/>
        </authorList>
    </citation>
    <scope>NUCLEOTIDE SEQUENCE</scope>
    <source>
        <strain evidence="1">F6-686</strain>
    </source>
</reference>
<accession>A0A9E2NU67</accession>
<reference evidence="1" key="1">
    <citation type="journal article" date="2021" name="PeerJ">
        <title>Extensive microbial diversity within the chicken gut microbiome revealed by metagenomics and culture.</title>
        <authorList>
            <person name="Gilroy R."/>
            <person name="Ravi A."/>
            <person name="Getino M."/>
            <person name="Pursley I."/>
            <person name="Horton D.L."/>
            <person name="Alikhan N.F."/>
            <person name="Baker D."/>
            <person name="Gharbi K."/>
            <person name="Hall N."/>
            <person name="Watson M."/>
            <person name="Adriaenssens E.M."/>
            <person name="Foster-Nyarko E."/>
            <person name="Jarju S."/>
            <person name="Secka A."/>
            <person name="Antonio M."/>
            <person name="Oren A."/>
            <person name="Chaudhuri R.R."/>
            <person name="La Ragione R."/>
            <person name="Hildebrand F."/>
            <person name="Pallen M.J."/>
        </authorList>
    </citation>
    <scope>NUCLEOTIDE SEQUENCE</scope>
    <source>
        <strain evidence="1">F6-686</strain>
    </source>
</reference>
<dbReference type="AlphaFoldDB" id="A0A9E2NU67"/>
<evidence type="ECO:0000313" key="2">
    <source>
        <dbReference type="Proteomes" id="UP000823844"/>
    </source>
</evidence>
<name>A0A9E2NU67_9LACO</name>
<proteinExistence type="predicted"/>
<gene>
    <name evidence="1" type="ORF">H9806_07600</name>
</gene>
<organism evidence="1 2">
    <name type="scientific">Candidatus Lactobacillus pullistercoris</name>
    <dbReference type="NCBI Taxonomy" id="2838636"/>
    <lineage>
        <taxon>Bacteria</taxon>
        <taxon>Bacillati</taxon>
        <taxon>Bacillota</taxon>
        <taxon>Bacilli</taxon>
        <taxon>Lactobacillales</taxon>
        <taxon>Lactobacillaceae</taxon>
        <taxon>Lactobacillus</taxon>
    </lineage>
</organism>
<sequence>MAVKQINELTFIGRPFTDTMMDGQKTFTQTNMEMENDETFKKFLADNDLTDKRTSMVVFGPENFMYWYGVVTDKEVNVPTGLMKFALPKAEIAEEEESGEQPIFNLPLNVIVPQFFKKLTDEGVEVFENPGDSETPYLLQDLDLKQKKLKQIWYIKQI</sequence>
<comment type="caution">
    <text evidence="1">The sequence shown here is derived from an EMBL/GenBank/DDBJ whole genome shotgun (WGS) entry which is preliminary data.</text>
</comment>
<dbReference type="Proteomes" id="UP000823844">
    <property type="component" value="Unassembled WGS sequence"/>
</dbReference>
<protein>
    <submittedName>
        <fullName evidence="1">GyrI-like domain-containing protein</fullName>
    </submittedName>
</protein>
<evidence type="ECO:0000313" key="1">
    <source>
        <dbReference type="EMBL" id="MBU3828966.1"/>
    </source>
</evidence>